<evidence type="ECO:0000256" key="2">
    <source>
        <dbReference type="ARBA" id="ARBA00022771"/>
    </source>
</evidence>
<dbReference type="PANTHER" id="PTHR23323:SF26">
    <property type="entry name" value="VACUOLAR PROTEIN SORTING-ASSOCIATED PROTEIN 18 HOMOLOG"/>
    <property type="match status" value="1"/>
</dbReference>
<feature type="coiled-coil region" evidence="6">
    <location>
        <begin position="958"/>
        <end position="985"/>
    </location>
</feature>
<keyword evidence="6" id="KW-0175">Coiled coil</keyword>
<keyword evidence="10" id="KW-1185">Reference proteome</keyword>
<evidence type="ECO:0000256" key="6">
    <source>
        <dbReference type="SAM" id="Coils"/>
    </source>
</evidence>
<dbReference type="GO" id="GO:0030674">
    <property type="term" value="F:protein-macromolecule adaptor activity"/>
    <property type="evidence" value="ECO:0007669"/>
    <property type="project" value="TreeGrafter"/>
</dbReference>
<reference evidence="9 10" key="1">
    <citation type="submission" date="2015-11" db="EMBL/GenBank/DDBJ databases">
        <title>The genome of Debaryomyces fabryi.</title>
        <authorList>
            <person name="Tafer H."/>
            <person name="Lopandic K."/>
        </authorList>
    </citation>
    <scope>NUCLEOTIDE SEQUENCE [LARGE SCALE GENOMIC DNA]</scope>
    <source>
        <strain evidence="9 10">CBS 789</strain>
    </source>
</reference>
<proteinExistence type="predicted"/>
<name>A0A0V1Q3R6_9ASCO</name>
<evidence type="ECO:0000256" key="5">
    <source>
        <dbReference type="ARBA" id="ARBA00029433"/>
    </source>
</evidence>
<dbReference type="GeneID" id="26838128"/>
<accession>A0A0V1Q3R6</accession>
<sequence>MSSRDEEASEITNTGSTIMSGISDAAQLSKEQPVFDIEQVQLQFSLNHSLHKLCVKNNIMYLLEDIYVYKISLENPSEVKQLLLPSGTDSKIIDSWLHPNGLHLVIRTSDSNYYYLHESYSNFKLLPRFKNMDIKFMVFPNSQEYRESTGDFLIGTKDGSVYIGHIKHNNNGNDKKKDDKYVKLVYKQQQPIFGLTYANNDLQINIFTSNQLLMWDCFDNSYSELMKVFKMKPKTVPLPKSNNLTPVFESNDQYFAYLVSPTHEIHSNDPELYLSKTEKLNFLNDSASTYSNSLIISPHHLISLNKNHDKLYIHNKLANSKPTVINVKEHLLKSEKLLGITADYAKMTYWLYSSNNIYELVINNESTSVWYNYYKLGKYEKALECLEDPDSKNFFKKDMVLVKQGYDYLQKGGFGIDFVDEDIDQDLFSLQVKGIKILGQLSEPFEKVCLMLLNLQQPLIDGDRAKRNYSSEKLLVEYLLMKFKLAKTVERSRIRVIVLSTWIIELMLRTTYALENEVKLLTSLEAPMIQKEDSFQKNFEKKKSMLNSLNSLFENFLSQNYKILDAGTVYQIIGDLHYPSKLIYFAELIQDYEFILNYYIDIEDWNSSLKTLVKIYTVSETNNVDIIYKKSTILLINSPKLTVETWLKFPSLNYEKLLPAILIYNKNNHTLPLADNHSIPFLLKIIFDKGIKDKTVNNCYLSLLITYPIKDDDTRKRCTRYIVRFLNYAKTEPMNNSKKFPLYSADFILRLCINYKQYQAAVIILINDMGLYEQALKLSLNNGLTELAEFVLKKYEGSILNNGQLELIGDDYELVYNKSEPGDINSVSKIKLEEDNFSSRKKLLMMFAKYIIDGICQGKEFEVLNIVDDDKESNILVSQDNEDEKQNGDPVQDVTNNLVDSMRKVDNLVIREINLSKLSKALRYLLNLSFGNNSDSSIITLKDLLPLFPESIMINNFKDEIVKSLNQYNTRINQLSSEMQESLNITHKLKSQIKESKQKEARGKIYTIIEPGEPCKLCQNLLINKNFVCFPNCHHNFHKDCLVKYYLKLKSDYRFKKIFQNFKKNASVSNKQELDDIMLKECVLCNDGNISTIDANIIDIDRNKAELQEWEL</sequence>
<dbReference type="AlphaFoldDB" id="A0A0V1Q3R6"/>
<dbReference type="GO" id="GO:0030897">
    <property type="term" value="C:HOPS complex"/>
    <property type="evidence" value="ECO:0007669"/>
    <property type="project" value="TreeGrafter"/>
</dbReference>
<evidence type="ECO:0000256" key="4">
    <source>
        <dbReference type="ARBA" id="ARBA00023136"/>
    </source>
</evidence>
<dbReference type="GO" id="GO:0048284">
    <property type="term" value="P:organelle fusion"/>
    <property type="evidence" value="ECO:0007669"/>
    <property type="project" value="TreeGrafter"/>
</dbReference>
<dbReference type="Pfam" id="PF05131">
    <property type="entry name" value="Pep3_Vps18"/>
    <property type="match status" value="1"/>
</dbReference>
<evidence type="ECO:0000259" key="8">
    <source>
        <dbReference type="Pfam" id="PF26148"/>
    </source>
</evidence>
<dbReference type="GO" id="GO:0008270">
    <property type="term" value="F:zinc ion binding"/>
    <property type="evidence" value="ECO:0007669"/>
    <property type="project" value="UniProtKB-KW"/>
</dbReference>
<keyword evidence="3" id="KW-0862">Zinc</keyword>
<dbReference type="GO" id="GO:0007033">
    <property type="term" value="P:vacuole organization"/>
    <property type="evidence" value="ECO:0007669"/>
    <property type="project" value="TreeGrafter"/>
</dbReference>
<evidence type="ECO:0000313" key="10">
    <source>
        <dbReference type="Proteomes" id="UP000054251"/>
    </source>
</evidence>
<dbReference type="OrthoDB" id="1845386at2759"/>
<dbReference type="Pfam" id="PF26148">
    <property type="entry name" value="VPS18_RING_C"/>
    <property type="match status" value="1"/>
</dbReference>
<comment type="subcellular location">
    <subcellularLocation>
        <location evidence="5">Endomembrane system</location>
        <topology evidence="5">Peripheral membrane protein</topology>
        <orientation evidence="5">Cytoplasmic side</orientation>
    </subcellularLocation>
</comment>
<keyword evidence="1" id="KW-0479">Metal-binding</keyword>
<dbReference type="GO" id="GO:0005768">
    <property type="term" value="C:endosome"/>
    <property type="evidence" value="ECO:0007669"/>
    <property type="project" value="TreeGrafter"/>
</dbReference>
<evidence type="ECO:0000313" key="9">
    <source>
        <dbReference type="EMBL" id="KSA03106.1"/>
    </source>
</evidence>
<dbReference type="InterPro" id="IPR007810">
    <property type="entry name" value="Pep3/Vps18_beta-prop"/>
</dbReference>
<feature type="domain" description="Pep3/Vps18 beta-propeller" evidence="7">
    <location>
        <begin position="33"/>
        <end position="362"/>
    </location>
</feature>
<organism evidence="9 10">
    <name type="scientific">Debaryomyces fabryi</name>
    <dbReference type="NCBI Taxonomy" id="58627"/>
    <lineage>
        <taxon>Eukaryota</taxon>
        <taxon>Fungi</taxon>
        <taxon>Dikarya</taxon>
        <taxon>Ascomycota</taxon>
        <taxon>Saccharomycotina</taxon>
        <taxon>Pichiomycetes</taxon>
        <taxon>Debaryomycetaceae</taxon>
        <taxon>Debaryomyces</taxon>
    </lineage>
</organism>
<dbReference type="GO" id="GO:0007032">
    <property type="term" value="P:endosome organization"/>
    <property type="evidence" value="ECO:0007669"/>
    <property type="project" value="TreeGrafter"/>
</dbReference>
<dbReference type="SUPFAM" id="SSF57850">
    <property type="entry name" value="RING/U-box"/>
    <property type="match status" value="1"/>
</dbReference>
<evidence type="ECO:0000259" key="7">
    <source>
        <dbReference type="Pfam" id="PF05131"/>
    </source>
</evidence>
<feature type="domain" description="Pep3/Vps18 RING C-terminal" evidence="8">
    <location>
        <begin position="1009"/>
        <end position="1090"/>
    </location>
</feature>
<dbReference type="EMBL" id="LMYN01000014">
    <property type="protein sequence ID" value="KSA03106.1"/>
    <property type="molecule type" value="Genomic_DNA"/>
</dbReference>
<dbReference type="RefSeq" id="XP_015469208.1">
    <property type="nucleotide sequence ID" value="XM_015609949.1"/>
</dbReference>
<gene>
    <name evidence="9" type="ORF">AC631_01119</name>
</gene>
<keyword evidence="2" id="KW-0863">Zinc-finger</keyword>
<dbReference type="InterPro" id="IPR058919">
    <property type="entry name" value="Pep3/Vps18_RING_C"/>
</dbReference>
<dbReference type="PANTHER" id="PTHR23323">
    <property type="entry name" value="VACUOLAR PROTEIN SORTING-ASSOCIATED PROTEIN"/>
    <property type="match status" value="1"/>
</dbReference>
<protein>
    <submittedName>
        <fullName evidence="9">Uncharacterized protein</fullName>
    </submittedName>
</protein>
<evidence type="ECO:0000256" key="3">
    <source>
        <dbReference type="ARBA" id="ARBA00022833"/>
    </source>
</evidence>
<keyword evidence="4" id="KW-0472">Membrane</keyword>
<dbReference type="Proteomes" id="UP000054251">
    <property type="component" value="Unassembled WGS sequence"/>
</dbReference>
<dbReference type="GO" id="GO:0006904">
    <property type="term" value="P:vesicle docking involved in exocytosis"/>
    <property type="evidence" value="ECO:0007669"/>
    <property type="project" value="TreeGrafter"/>
</dbReference>
<evidence type="ECO:0000256" key="1">
    <source>
        <dbReference type="ARBA" id="ARBA00022723"/>
    </source>
</evidence>
<comment type="caution">
    <text evidence="9">The sequence shown here is derived from an EMBL/GenBank/DDBJ whole genome shotgun (WGS) entry which is preliminary data.</text>
</comment>